<evidence type="ECO:0008006" key="15">
    <source>
        <dbReference type="Google" id="ProtNLM"/>
    </source>
</evidence>
<evidence type="ECO:0000256" key="7">
    <source>
        <dbReference type="ARBA" id="ARBA00022989"/>
    </source>
</evidence>
<feature type="domain" description="ABC transporter" evidence="11">
    <location>
        <begin position="701"/>
        <end position="949"/>
    </location>
</feature>
<proteinExistence type="predicted"/>
<accession>A0AAW0E0K5</accession>
<feature type="transmembrane region" description="Helical" evidence="10">
    <location>
        <begin position="1008"/>
        <end position="1027"/>
    </location>
</feature>
<feature type="domain" description="ABC transporter" evidence="11">
    <location>
        <begin position="1382"/>
        <end position="1661"/>
    </location>
</feature>
<dbReference type="Gene3D" id="1.20.1560.10">
    <property type="entry name" value="ABC transporter type 1, transmembrane domain"/>
    <property type="match status" value="2"/>
</dbReference>
<feature type="region of interest" description="Disordered" evidence="9">
    <location>
        <begin position="1502"/>
        <end position="1527"/>
    </location>
</feature>
<evidence type="ECO:0000256" key="10">
    <source>
        <dbReference type="SAM" id="Phobius"/>
    </source>
</evidence>
<feature type="domain" description="ABC transmembrane type-1" evidence="12">
    <location>
        <begin position="302"/>
        <end position="633"/>
    </location>
</feature>
<feature type="transmembrane region" description="Helical" evidence="10">
    <location>
        <begin position="1099"/>
        <end position="1122"/>
    </location>
</feature>
<dbReference type="SMART" id="SM00382">
    <property type="entry name" value="AAA"/>
    <property type="match status" value="2"/>
</dbReference>
<dbReference type="GO" id="GO:0016887">
    <property type="term" value="F:ATP hydrolysis activity"/>
    <property type="evidence" value="ECO:0007669"/>
    <property type="project" value="InterPro"/>
</dbReference>
<dbReference type="InterPro" id="IPR050173">
    <property type="entry name" value="ABC_transporter_C-like"/>
</dbReference>
<evidence type="ECO:0000256" key="3">
    <source>
        <dbReference type="ARBA" id="ARBA00022692"/>
    </source>
</evidence>
<comment type="caution">
    <text evidence="13">The sequence shown here is derived from an EMBL/GenBank/DDBJ whole genome shotgun (WGS) entry which is preliminary data.</text>
</comment>
<feature type="compositionally biased region" description="Basic and acidic residues" evidence="9">
    <location>
        <begin position="420"/>
        <end position="441"/>
    </location>
</feature>
<feature type="transmembrane region" description="Helical" evidence="10">
    <location>
        <begin position="468"/>
        <end position="486"/>
    </location>
</feature>
<evidence type="ECO:0000256" key="8">
    <source>
        <dbReference type="ARBA" id="ARBA00023136"/>
    </source>
</evidence>
<feature type="compositionally biased region" description="Polar residues" evidence="9">
    <location>
        <begin position="696"/>
        <end position="713"/>
    </location>
</feature>
<feature type="transmembrane region" description="Helical" evidence="10">
    <location>
        <begin position="1187"/>
        <end position="1220"/>
    </location>
</feature>
<feature type="transmembrane region" description="Helical" evidence="10">
    <location>
        <begin position="95"/>
        <end position="120"/>
    </location>
</feature>
<evidence type="ECO:0000259" key="12">
    <source>
        <dbReference type="PROSITE" id="PS50929"/>
    </source>
</evidence>
<dbReference type="PROSITE" id="PS50893">
    <property type="entry name" value="ABC_TRANSPORTER_2"/>
    <property type="match status" value="2"/>
</dbReference>
<dbReference type="PROSITE" id="PS00211">
    <property type="entry name" value="ABC_TRANSPORTER_1"/>
    <property type="match status" value="2"/>
</dbReference>
<dbReference type="SUPFAM" id="SSF52540">
    <property type="entry name" value="P-loop containing nucleoside triphosphate hydrolases"/>
    <property type="match status" value="2"/>
</dbReference>
<dbReference type="GO" id="GO:0016020">
    <property type="term" value="C:membrane"/>
    <property type="evidence" value="ECO:0007669"/>
    <property type="project" value="UniProtKB-SubCell"/>
</dbReference>
<dbReference type="InterPro" id="IPR003439">
    <property type="entry name" value="ABC_transporter-like_ATP-bd"/>
</dbReference>
<keyword evidence="4" id="KW-0677">Repeat</keyword>
<feature type="region of interest" description="Disordered" evidence="9">
    <location>
        <begin position="419"/>
        <end position="444"/>
    </location>
</feature>
<keyword evidence="5" id="KW-0547">Nucleotide-binding</keyword>
<dbReference type="PROSITE" id="PS50929">
    <property type="entry name" value="ABC_TM1F"/>
    <property type="match status" value="2"/>
</dbReference>
<protein>
    <recommendedName>
        <fullName evidence="15">Multidrug resistance-associated ABC transporter</fullName>
    </recommendedName>
</protein>
<dbReference type="SUPFAM" id="SSF90123">
    <property type="entry name" value="ABC transporter transmembrane region"/>
    <property type="match status" value="2"/>
</dbReference>
<keyword evidence="6" id="KW-0067">ATP-binding</keyword>
<dbReference type="CDD" id="cd18604">
    <property type="entry name" value="ABC_6TM_VMR1_D2_like"/>
    <property type="match status" value="1"/>
</dbReference>
<feature type="transmembrane region" description="Helical" evidence="10">
    <location>
        <begin position="188"/>
        <end position="208"/>
    </location>
</feature>
<name>A0AAW0E0K5_9AGAR</name>
<sequence length="1683" mass="186093">MALCGDSNAFDLSSPCVRGSWAALVPSILVLALCLSFVHPPLPGALQNVVDTVKRPFAPYMSLHEAEGLMLADEQNVAEDNASLKVENTVPLWRTLIFVFFGLLECLAWLANGSFLLITGRPTWDGIQHFLIALTWLYTAARPVIRPTATPPYDTFSIYLAHICGGVLQLGGYLFAHNSSGAPLPSTWVLVGLSLNLAVLVGLVVVIMEMPLALPSHLVKKENIGSSVSPEDYTPLWGWVTFTWVYPLVKRGRDTTLNEKDVWALSPNIQSRPIFIKFSSLPQKSLLKKLWVANSFDIIGDFVLTMFSVIFNYAGPFFLKRILDAVDTTTESEKDKGIAYIYAILMFLSQIAKAQCDVYHLWLGRRAATRMRSELMAAIYDKALKRRDFSGVVDAEKVKEAAEKKAAAAAASSTAPALTKAEKKAKAKEDKKKAEKEDDPKAGAADTGKIVNLMAGDANRVAMQISGLYFLYGAPMEIIIGSIFLYQLLGFSAFAGFVVLLLGWPLNSYLTKRSIRIQKGVLKAKDTRMGVLNELISAVKFIKFFAWEQRWIDRALKAREAEIQWMIKARINGVGFYLLWITAPILLTVISFGSYVMLGNQLTIGTAFTAIALFGMIRQPLNIIPTFIVQLLQTRVSLNRIGAYLDEAEVNEQVSSLKKDRSGPVASLAGDDRLGFENASFKWNEVEEVSSDKADQNQNGHRSSNVSETDSILTTGSGETATAADHKFELKDLSVVFPDGKLTLVTGPTASGKTALLMAVLGEMTTLNGRIIMAKNTSKIDGNGNMQVISYAAQTPWLRHQSIKDNILFGYPFDEARYNQVIDCCALRADLDMLEDGDETEIGEKGVSLSGGQKARVALARAVYAKTKFVLLDDPLSAVDSHTSRTLYEKCLCGPLLQNRTVVLVTHHVELVLPGAHYLVRMLDGRIDTQGTVRELREQGVLEDIAQDAAVEVKKEEMAVAEETAIDDVDAAADPKDAEAKKPRKLVKDEHREVGGVKWNIYKSYLKASSYSIWVFLVIVIFLQQLLGVGEKLWIKTWGEAYKEPQNASALYAGYRAFMGPEYEIPMDGQISRFHTYELHPSTSGFLSVDWPSAIDHPLFYVGIYAAIGLTMAFVTIASSVAQITGALRASRKLFKQLLVTVVHATFRFHDTTPQGRMLNRFGKDIDTIDSSLASSLQQVNSSLAGFFAALLTVTVVFPVFLIPATFIGYFYYTFAVGYLNTGRDLRRMESNSRSPIFSDFGELLNGIVTVRAFSAEKRFLDNLHARVDLTTKMWYTFWMTNRWLLLNFDFLGGLAVFFTSMFSIHFLVNNAGLAGLAITSALNFTTSVYWACRFWTGLELDLNSVERVVEYLELPQEPPAVIDDHRPPAYWPSSAKNDSLIVAENLSIKYAPDLPSVIQDVSFNLRAGERIGLLGRTGSGKSTLAMSILRFTDPSSGRILIDGIDITKIGVEDLRSRLTFIPQDATLFSGTLRENLDPFDEHDDATCLEVLYRVQMISRSNNASQSTSREHSVVPSPDVSRPASITGVEREETTGSIASALTEVDAKTTVSLDTQVSAGGTNFSQGQRQLIAMARALLRRSSVVVLDEATSSVDFKTDSKIQTTIREEFTDSLLLTIAHRLKTVIDYDRLLVLDKGKLVEFDTPYRLINKEDGIFRGMCLKSGYFGELETSARAKAERDGLI</sequence>
<feature type="domain" description="ABC transmembrane type-1" evidence="12">
    <location>
        <begin position="1101"/>
        <end position="1341"/>
    </location>
</feature>
<evidence type="ECO:0000313" key="14">
    <source>
        <dbReference type="Proteomes" id="UP001362999"/>
    </source>
</evidence>
<evidence type="ECO:0000313" key="13">
    <source>
        <dbReference type="EMBL" id="KAK7057695.1"/>
    </source>
</evidence>
<dbReference type="CDD" id="cd03244">
    <property type="entry name" value="ABCC_MRP_domain2"/>
    <property type="match status" value="1"/>
</dbReference>
<keyword evidence="14" id="KW-1185">Reference proteome</keyword>
<dbReference type="Pfam" id="PF00664">
    <property type="entry name" value="ABC_membrane"/>
    <property type="match status" value="2"/>
</dbReference>
<dbReference type="InterPro" id="IPR027417">
    <property type="entry name" value="P-loop_NTPase"/>
</dbReference>
<feature type="transmembrane region" description="Helical" evidence="10">
    <location>
        <begin position="157"/>
        <end position="176"/>
    </location>
</feature>
<keyword evidence="2" id="KW-0813">Transport</keyword>
<evidence type="ECO:0000256" key="1">
    <source>
        <dbReference type="ARBA" id="ARBA00004370"/>
    </source>
</evidence>
<dbReference type="FunFam" id="3.40.50.300:FF:000973">
    <property type="entry name" value="Multidrug resistance-associated protein 4"/>
    <property type="match status" value="1"/>
</dbReference>
<feature type="region of interest" description="Disordered" evidence="9">
    <location>
        <begin position="687"/>
        <end position="713"/>
    </location>
</feature>
<evidence type="ECO:0000256" key="6">
    <source>
        <dbReference type="ARBA" id="ARBA00022840"/>
    </source>
</evidence>
<dbReference type="InterPro" id="IPR011527">
    <property type="entry name" value="ABC1_TM_dom"/>
</dbReference>
<dbReference type="PANTHER" id="PTHR24223">
    <property type="entry name" value="ATP-BINDING CASSETTE SUB-FAMILY C"/>
    <property type="match status" value="1"/>
</dbReference>
<reference evidence="13 14" key="1">
    <citation type="journal article" date="2024" name="J Genomics">
        <title>Draft genome sequencing and assembly of Favolaschia claudopus CIRM-BRFM 2984 isolated from oak limbs.</title>
        <authorList>
            <person name="Navarro D."/>
            <person name="Drula E."/>
            <person name="Chaduli D."/>
            <person name="Cazenave R."/>
            <person name="Ahrendt S."/>
            <person name="Wang J."/>
            <person name="Lipzen A."/>
            <person name="Daum C."/>
            <person name="Barry K."/>
            <person name="Grigoriev I.V."/>
            <person name="Favel A."/>
            <person name="Rosso M.N."/>
            <person name="Martin F."/>
        </authorList>
    </citation>
    <scope>NUCLEOTIDE SEQUENCE [LARGE SCALE GENOMIC DNA]</scope>
    <source>
        <strain evidence="13 14">CIRM-BRFM 2984</strain>
    </source>
</reference>
<dbReference type="Pfam" id="PF00005">
    <property type="entry name" value="ABC_tran"/>
    <property type="match status" value="2"/>
</dbReference>
<gene>
    <name evidence="13" type="ORF">R3P38DRAFT_2680617</name>
</gene>
<feature type="transmembrane region" description="Helical" evidence="10">
    <location>
        <begin position="298"/>
        <end position="319"/>
    </location>
</feature>
<evidence type="ECO:0000256" key="4">
    <source>
        <dbReference type="ARBA" id="ARBA00022737"/>
    </source>
</evidence>
<feature type="transmembrane region" description="Helical" evidence="10">
    <location>
        <begin position="1284"/>
        <end position="1308"/>
    </location>
</feature>
<dbReference type="CDD" id="cd03250">
    <property type="entry name" value="ABCC_MRP_domain1"/>
    <property type="match status" value="1"/>
</dbReference>
<evidence type="ECO:0000256" key="5">
    <source>
        <dbReference type="ARBA" id="ARBA00022741"/>
    </source>
</evidence>
<dbReference type="CDD" id="cd18596">
    <property type="entry name" value="ABC_6TM_VMR1_D1_like"/>
    <property type="match status" value="1"/>
</dbReference>
<dbReference type="EMBL" id="JAWWNJ010000004">
    <property type="protein sequence ID" value="KAK7057695.1"/>
    <property type="molecule type" value="Genomic_DNA"/>
</dbReference>
<evidence type="ECO:0000256" key="9">
    <source>
        <dbReference type="SAM" id="MobiDB-lite"/>
    </source>
</evidence>
<keyword evidence="7 10" id="KW-1133">Transmembrane helix</keyword>
<evidence type="ECO:0000256" key="2">
    <source>
        <dbReference type="ARBA" id="ARBA00022448"/>
    </source>
</evidence>
<comment type="subcellular location">
    <subcellularLocation>
        <location evidence="1">Membrane</location>
    </subcellularLocation>
</comment>
<dbReference type="GO" id="GO:0140359">
    <property type="term" value="F:ABC-type transporter activity"/>
    <property type="evidence" value="ECO:0007669"/>
    <property type="project" value="InterPro"/>
</dbReference>
<dbReference type="InterPro" id="IPR036640">
    <property type="entry name" value="ABC1_TM_sf"/>
</dbReference>
<keyword evidence="8 10" id="KW-0472">Membrane</keyword>
<feature type="transmembrane region" description="Helical" evidence="10">
    <location>
        <begin position="126"/>
        <end position="145"/>
    </location>
</feature>
<keyword evidence="3 10" id="KW-0812">Transmembrane</keyword>
<dbReference type="Gene3D" id="3.40.50.300">
    <property type="entry name" value="P-loop containing nucleotide triphosphate hydrolases"/>
    <property type="match status" value="2"/>
</dbReference>
<feature type="transmembrane region" description="Helical" evidence="10">
    <location>
        <begin position="574"/>
        <end position="592"/>
    </location>
</feature>
<feature type="transmembrane region" description="Helical" evidence="10">
    <location>
        <begin position="492"/>
        <end position="510"/>
    </location>
</feature>
<organism evidence="13 14">
    <name type="scientific">Favolaschia claudopus</name>
    <dbReference type="NCBI Taxonomy" id="2862362"/>
    <lineage>
        <taxon>Eukaryota</taxon>
        <taxon>Fungi</taxon>
        <taxon>Dikarya</taxon>
        <taxon>Basidiomycota</taxon>
        <taxon>Agaricomycotina</taxon>
        <taxon>Agaricomycetes</taxon>
        <taxon>Agaricomycetidae</taxon>
        <taxon>Agaricales</taxon>
        <taxon>Marasmiineae</taxon>
        <taxon>Mycenaceae</taxon>
        <taxon>Favolaschia</taxon>
    </lineage>
</organism>
<dbReference type="InterPro" id="IPR003593">
    <property type="entry name" value="AAA+_ATPase"/>
</dbReference>
<feature type="transmembrane region" description="Helical" evidence="10">
    <location>
        <begin position="20"/>
        <end position="38"/>
    </location>
</feature>
<dbReference type="GO" id="GO:0005524">
    <property type="term" value="F:ATP binding"/>
    <property type="evidence" value="ECO:0007669"/>
    <property type="project" value="UniProtKB-KW"/>
</dbReference>
<evidence type="ECO:0000259" key="11">
    <source>
        <dbReference type="PROSITE" id="PS50893"/>
    </source>
</evidence>
<dbReference type="Proteomes" id="UP001362999">
    <property type="component" value="Unassembled WGS sequence"/>
</dbReference>
<dbReference type="PANTHER" id="PTHR24223:SF415">
    <property type="entry name" value="FI20190P1"/>
    <property type="match status" value="1"/>
</dbReference>
<dbReference type="InterPro" id="IPR017871">
    <property type="entry name" value="ABC_transporter-like_CS"/>
</dbReference>